<keyword evidence="3 10" id="KW-0812">Transmembrane</keyword>
<keyword evidence="5 10" id="KW-0472">Membrane</keyword>
<dbReference type="GO" id="GO:0016020">
    <property type="term" value="C:membrane"/>
    <property type="evidence" value="ECO:0007669"/>
    <property type="project" value="UniProtKB-SubCell"/>
</dbReference>
<evidence type="ECO:0000256" key="1">
    <source>
        <dbReference type="ARBA" id="ARBA00004141"/>
    </source>
</evidence>
<evidence type="ECO:0000313" key="11">
    <source>
        <dbReference type="Ensembl" id="ENSPKIP00000025371.1"/>
    </source>
</evidence>
<organism evidence="11 12">
    <name type="scientific">Paramormyrops kingsleyae</name>
    <dbReference type="NCBI Taxonomy" id="1676925"/>
    <lineage>
        <taxon>Eukaryota</taxon>
        <taxon>Metazoa</taxon>
        <taxon>Chordata</taxon>
        <taxon>Craniata</taxon>
        <taxon>Vertebrata</taxon>
        <taxon>Euteleostomi</taxon>
        <taxon>Actinopterygii</taxon>
        <taxon>Neopterygii</taxon>
        <taxon>Teleostei</taxon>
        <taxon>Osteoglossocephala</taxon>
        <taxon>Osteoglossomorpha</taxon>
        <taxon>Osteoglossiformes</taxon>
        <taxon>Mormyridae</taxon>
        <taxon>Paramormyrops</taxon>
    </lineage>
</organism>
<keyword evidence="12" id="KW-1185">Reference proteome</keyword>
<dbReference type="OrthoDB" id="5826189at2759"/>
<evidence type="ECO:0000256" key="6">
    <source>
        <dbReference type="ARBA" id="ARBA00037236"/>
    </source>
</evidence>
<dbReference type="PANTHER" id="PTHR13002:SF1">
    <property type="entry name" value="COMPLEX I ASSEMBLY FACTOR TIMMDC1, MITOCHONDRIAL"/>
    <property type="match status" value="1"/>
</dbReference>
<sequence>MSARFQSETPERSAVRLDESGCQRPVWRPLSLIGGLRLLPRVSAAGAAEPMQVALPQRLEKPELSETGWERLKDLFHREDTQSYSEEVTNVLKSAMAAALLGMVYGGVPAARLARQRFIQQSHAEVFHSRVDAIRSAHNAAIRGFVRYGWRWSWRVAAFVTLFNTVSTGLSVYRDEYAMSHYAAAGAVTGGLFRLSLGLRGLVAGSLIGSMLGVPAGVLIMAMQKLAGETIRERRRREHRELYQLKLEEWNARLHVTEDLIGQMSSSGEDQNSDLQRIQELLSLPRNEGVAGDSDSQ</sequence>
<dbReference type="CTD" id="51300"/>
<dbReference type="PANTHER" id="PTHR13002">
    <property type="entry name" value="C3ORF1 PROTEIN-RELATED"/>
    <property type="match status" value="1"/>
</dbReference>
<evidence type="ECO:0000256" key="5">
    <source>
        <dbReference type="ARBA" id="ARBA00023136"/>
    </source>
</evidence>
<feature type="region of interest" description="Disordered" evidence="9">
    <location>
        <begin position="264"/>
        <end position="297"/>
    </location>
</feature>
<dbReference type="Pfam" id="PF02466">
    <property type="entry name" value="Tim17"/>
    <property type="match status" value="1"/>
</dbReference>
<protein>
    <recommendedName>
        <fullName evidence="7">Complex I assembly factor TIMMDC1, mitochondrial</fullName>
    </recommendedName>
    <alternativeName>
        <fullName evidence="8">Translocase of inner mitochondrial membrane domain-containing protein 1</fullName>
    </alternativeName>
</protein>
<dbReference type="KEGG" id="pki:111850663"/>
<proteinExistence type="inferred from homology"/>
<comment type="similarity">
    <text evidence="2">Belongs to the Tim17/Tim22/Tim23 family.</text>
</comment>
<keyword evidence="4 10" id="KW-1133">Transmembrane helix</keyword>
<dbReference type="Proteomes" id="UP000261540">
    <property type="component" value="Unplaced"/>
</dbReference>
<feature type="transmembrane region" description="Helical" evidence="10">
    <location>
        <begin position="152"/>
        <end position="173"/>
    </location>
</feature>
<name>A0A3B3S5S6_9TELE</name>
<accession>A0A3B3S5S6</accession>
<feature type="transmembrane region" description="Helical" evidence="10">
    <location>
        <begin position="202"/>
        <end position="227"/>
    </location>
</feature>
<dbReference type="GO" id="GO:0032981">
    <property type="term" value="P:mitochondrial respiratory chain complex I assembly"/>
    <property type="evidence" value="ECO:0007669"/>
    <property type="project" value="InterPro"/>
</dbReference>
<dbReference type="InterPro" id="IPR055299">
    <property type="entry name" value="TIMMDC1"/>
</dbReference>
<comment type="subcellular location">
    <subcellularLocation>
        <location evidence="1">Membrane</location>
        <topology evidence="1">Multi-pass membrane protein</topology>
    </subcellularLocation>
</comment>
<feature type="compositionally biased region" description="Polar residues" evidence="9">
    <location>
        <begin position="264"/>
        <end position="276"/>
    </location>
</feature>
<comment type="function">
    <text evidence="6">Chaperone protein involved in the assembly of the mitochondrial NADH:ubiquinone oxidoreductase complex (complex I). Participates in constructing the membrane arm of complex I.</text>
</comment>
<dbReference type="GeneTree" id="ENSGT00390000013817"/>
<evidence type="ECO:0000256" key="9">
    <source>
        <dbReference type="SAM" id="MobiDB-lite"/>
    </source>
</evidence>
<evidence type="ECO:0000313" key="12">
    <source>
        <dbReference type="Proteomes" id="UP000261540"/>
    </source>
</evidence>
<dbReference type="GO" id="GO:0005739">
    <property type="term" value="C:mitochondrion"/>
    <property type="evidence" value="ECO:0007669"/>
    <property type="project" value="TreeGrafter"/>
</dbReference>
<reference evidence="11" key="2">
    <citation type="submission" date="2025-09" db="UniProtKB">
        <authorList>
            <consortium name="Ensembl"/>
        </authorList>
    </citation>
    <scope>IDENTIFICATION</scope>
</reference>
<evidence type="ECO:0000256" key="10">
    <source>
        <dbReference type="SAM" id="Phobius"/>
    </source>
</evidence>
<dbReference type="AlphaFoldDB" id="A0A3B3S5S6"/>
<evidence type="ECO:0000256" key="3">
    <source>
        <dbReference type="ARBA" id="ARBA00022692"/>
    </source>
</evidence>
<reference evidence="11" key="1">
    <citation type="submission" date="2025-08" db="UniProtKB">
        <authorList>
            <consortium name="Ensembl"/>
        </authorList>
    </citation>
    <scope>IDENTIFICATION</scope>
</reference>
<evidence type="ECO:0000256" key="2">
    <source>
        <dbReference type="ARBA" id="ARBA00008444"/>
    </source>
</evidence>
<dbReference type="Ensembl" id="ENSPKIT00000006107.1">
    <property type="protein sequence ID" value="ENSPKIP00000025371.1"/>
    <property type="gene ID" value="ENSPKIG00000008274.1"/>
</dbReference>
<evidence type="ECO:0000256" key="7">
    <source>
        <dbReference type="ARBA" id="ARBA00040778"/>
    </source>
</evidence>
<dbReference type="STRING" id="1676925.ENSPKIP00000025371"/>
<evidence type="ECO:0000256" key="4">
    <source>
        <dbReference type="ARBA" id="ARBA00022989"/>
    </source>
</evidence>
<evidence type="ECO:0000256" key="8">
    <source>
        <dbReference type="ARBA" id="ARBA00041344"/>
    </source>
</evidence>